<name>A0ABR9I0L6_9PSEU</name>
<dbReference type="RefSeq" id="WP_086856727.1">
    <property type="nucleotide sequence ID" value="NZ_JADBEG010000001.1"/>
</dbReference>
<protein>
    <submittedName>
        <fullName evidence="1">Uncharacterized protein</fullName>
    </submittedName>
</protein>
<evidence type="ECO:0000313" key="2">
    <source>
        <dbReference type="Proteomes" id="UP000631670"/>
    </source>
</evidence>
<keyword evidence="2" id="KW-1185">Reference proteome</keyword>
<dbReference type="EMBL" id="JADBEG010000001">
    <property type="protein sequence ID" value="MBE1496723.1"/>
    <property type="molecule type" value="Genomic_DNA"/>
</dbReference>
<organism evidence="1 2">
    <name type="scientific">Amycolatopsis lexingtonensis</name>
    <dbReference type="NCBI Taxonomy" id="218822"/>
    <lineage>
        <taxon>Bacteria</taxon>
        <taxon>Bacillati</taxon>
        <taxon>Actinomycetota</taxon>
        <taxon>Actinomycetes</taxon>
        <taxon>Pseudonocardiales</taxon>
        <taxon>Pseudonocardiaceae</taxon>
        <taxon>Amycolatopsis</taxon>
    </lineage>
</organism>
<comment type="caution">
    <text evidence="1">The sequence shown here is derived from an EMBL/GenBank/DDBJ whole genome shotgun (WGS) entry which is preliminary data.</text>
</comment>
<dbReference type="Proteomes" id="UP000631670">
    <property type="component" value="Unassembled WGS sequence"/>
</dbReference>
<accession>A0ABR9I0L6</accession>
<gene>
    <name evidence="1" type="ORF">H4696_003823</name>
</gene>
<reference evidence="1 2" key="1">
    <citation type="submission" date="2020-10" db="EMBL/GenBank/DDBJ databases">
        <title>Sequencing the genomes of 1000 actinobacteria strains.</title>
        <authorList>
            <person name="Klenk H.-P."/>
        </authorList>
    </citation>
    <scope>NUCLEOTIDE SEQUENCE [LARGE SCALE GENOMIC DNA]</scope>
    <source>
        <strain evidence="1 2">DSM 44653</strain>
    </source>
</reference>
<sequence>MAELLGDDFAENRSKKSMWRDHGLVEFFWERVEGRWAGTHFSVQAHRLRYPEAGLVNRVVRDRYGDFPGLVTFDEVGALLADRGVPLREVPYPAEAGELRAYWQPDAQIVISVVEGSYYGRAGDLYRVASSSTGIP</sequence>
<proteinExistence type="predicted"/>
<evidence type="ECO:0000313" key="1">
    <source>
        <dbReference type="EMBL" id="MBE1496723.1"/>
    </source>
</evidence>